<dbReference type="InterPro" id="IPR010281">
    <property type="entry name" value="DUF885"/>
</dbReference>
<accession>A0A4R7VN66</accession>
<dbReference type="EMBL" id="SOCP01000006">
    <property type="protein sequence ID" value="TDV51076.1"/>
    <property type="molecule type" value="Genomic_DNA"/>
</dbReference>
<organism evidence="1 2">
    <name type="scientific">Actinophytocola oryzae</name>
    <dbReference type="NCBI Taxonomy" id="502181"/>
    <lineage>
        <taxon>Bacteria</taxon>
        <taxon>Bacillati</taxon>
        <taxon>Actinomycetota</taxon>
        <taxon>Actinomycetes</taxon>
        <taxon>Pseudonocardiales</taxon>
        <taxon>Pseudonocardiaceae</taxon>
    </lineage>
</organism>
<protein>
    <submittedName>
        <fullName evidence="1">Uncharacterized protein (DUF885 family)</fullName>
    </submittedName>
</protein>
<keyword evidence="2" id="KW-1185">Reference proteome</keyword>
<dbReference type="Pfam" id="PF05960">
    <property type="entry name" value="DUF885"/>
    <property type="match status" value="1"/>
</dbReference>
<dbReference type="OrthoDB" id="9760040at2"/>
<name>A0A4R7VN66_9PSEU</name>
<dbReference type="PANTHER" id="PTHR33361">
    <property type="entry name" value="GLR0591 PROTEIN"/>
    <property type="match status" value="1"/>
</dbReference>
<reference evidence="1 2" key="1">
    <citation type="submission" date="2019-03" db="EMBL/GenBank/DDBJ databases">
        <title>Genomic Encyclopedia of Archaeal and Bacterial Type Strains, Phase II (KMG-II): from individual species to whole genera.</title>
        <authorList>
            <person name="Goeker M."/>
        </authorList>
    </citation>
    <scope>NUCLEOTIDE SEQUENCE [LARGE SCALE GENOMIC DNA]</scope>
    <source>
        <strain evidence="1 2">DSM 45499</strain>
    </source>
</reference>
<evidence type="ECO:0000313" key="1">
    <source>
        <dbReference type="EMBL" id="TDV51076.1"/>
    </source>
</evidence>
<sequence length="554" mass="61338">MAAVTNSVTALADELVQLYFQSDPVFSTVVGVPGYGRVLADRSPAAEADLLARVQDVAARASAVDPAGLTPDDVVTRAIVIHQAGAMADWTASRQIEFTISDLFVAPASELIMTLPMLPLTTDESRDDYLARLRAVPAYLATVTERHRAGAVEGRVPVASLVEKAVAHLDRYLAEAENDPLARQEAPAEFAEAREEVLASVVRPAIAEYRRFLADEMVALGRPDDRVGVCRLPDGEEIYRRLSRFHTTTDRTPDELHQTGLDIIAALTEEYAALGDKLFGVSDRAEIFRRMTSDPAMRWRDEEELLSSAREAVTRAEAAVPDWFGVLASTRCKVEPVPPADAPGAPMAFYLWPSMDGARPGIYFANTHKPRERDRFVSEVTAFHEAVPGHHFQITIAQELTHLPMLRRVVAPNAYAEGWGLYTERLAEEMGLYTSDVDRLGMLAMDSMRAGRLVVDTGMHAKGWSREQAIAYLRENTPMADIDIRNEVDRYIAYPGQALGYMVGRLEIQRNRQVAERTLGAAFDIREFHDQVLTNGALPLSVLGEVVDRWLSRP</sequence>
<dbReference type="Proteomes" id="UP000294927">
    <property type="component" value="Unassembled WGS sequence"/>
</dbReference>
<dbReference type="AlphaFoldDB" id="A0A4R7VN66"/>
<dbReference type="PANTHER" id="PTHR33361:SF2">
    <property type="entry name" value="DUF885 DOMAIN-CONTAINING PROTEIN"/>
    <property type="match status" value="1"/>
</dbReference>
<proteinExistence type="predicted"/>
<comment type="caution">
    <text evidence="1">The sequence shown here is derived from an EMBL/GenBank/DDBJ whole genome shotgun (WGS) entry which is preliminary data.</text>
</comment>
<evidence type="ECO:0000313" key="2">
    <source>
        <dbReference type="Proteomes" id="UP000294927"/>
    </source>
</evidence>
<gene>
    <name evidence="1" type="ORF">CLV71_106427</name>
</gene>